<evidence type="ECO:0000256" key="2">
    <source>
        <dbReference type="ARBA" id="ARBA00022737"/>
    </source>
</evidence>
<dbReference type="AlphaFoldDB" id="A0AAD8EWQ7"/>
<dbReference type="Gene3D" id="3.30.450.20">
    <property type="entry name" value="PAS domain"/>
    <property type="match status" value="2"/>
</dbReference>
<dbReference type="EMBL" id="JASAOG010000220">
    <property type="protein sequence ID" value="KAK0043262.1"/>
    <property type="molecule type" value="Genomic_DNA"/>
</dbReference>
<dbReference type="PROSITE" id="PS50888">
    <property type="entry name" value="BHLH"/>
    <property type="match status" value="1"/>
</dbReference>
<keyword evidence="4" id="KW-0238">DNA-binding</keyword>
<dbReference type="GO" id="GO:0046983">
    <property type="term" value="F:protein dimerization activity"/>
    <property type="evidence" value="ECO:0007669"/>
    <property type="project" value="InterPro"/>
</dbReference>
<reference evidence="10" key="1">
    <citation type="journal article" date="2023" name="PLoS Negl. Trop. Dis.">
        <title>A genome sequence for Biomphalaria pfeifferi, the major vector snail for the human-infecting parasite Schistosoma mansoni.</title>
        <authorList>
            <person name="Bu L."/>
            <person name="Lu L."/>
            <person name="Laidemitt M.R."/>
            <person name="Zhang S.M."/>
            <person name="Mutuku M."/>
            <person name="Mkoji G."/>
            <person name="Steinauer M."/>
            <person name="Loker E.S."/>
        </authorList>
    </citation>
    <scope>NUCLEOTIDE SEQUENCE</scope>
    <source>
        <strain evidence="10">KasaAsao</strain>
    </source>
</reference>
<dbReference type="InterPro" id="IPR036638">
    <property type="entry name" value="HLH_DNA-bd_sf"/>
</dbReference>
<dbReference type="GO" id="GO:0000981">
    <property type="term" value="F:DNA-binding transcription factor activity, RNA polymerase II-specific"/>
    <property type="evidence" value="ECO:0007669"/>
    <property type="project" value="TreeGrafter"/>
</dbReference>
<feature type="compositionally biased region" description="Low complexity" evidence="7">
    <location>
        <begin position="908"/>
        <end position="931"/>
    </location>
</feature>
<keyword evidence="11" id="KW-1185">Reference proteome</keyword>
<dbReference type="GO" id="GO:0000977">
    <property type="term" value="F:RNA polymerase II transcription regulatory region sequence-specific DNA binding"/>
    <property type="evidence" value="ECO:0007669"/>
    <property type="project" value="TreeGrafter"/>
</dbReference>
<evidence type="ECO:0000256" key="1">
    <source>
        <dbReference type="ARBA" id="ARBA00004123"/>
    </source>
</evidence>
<dbReference type="CDD" id="cd00130">
    <property type="entry name" value="PAS"/>
    <property type="match status" value="2"/>
</dbReference>
<evidence type="ECO:0000256" key="3">
    <source>
        <dbReference type="ARBA" id="ARBA00023015"/>
    </source>
</evidence>
<dbReference type="InterPro" id="IPR013655">
    <property type="entry name" value="PAS_fold_3"/>
</dbReference>
<gene>
    <name evidence="10" type="ORF">Bpfe_027257</name>
</gene>
<protein>
    <submittedName>
        <fullName evidence="10">Hypoxia-inducible factor 1-alpha</fullName>
    </submittedName>
</protein>
<dbReference type="SUPFAM" id="SSF55785">
    <property type="entry name" value="PYP-like sensor domain (PAS domain)"/>
    <property type="match status" value="2"/>
</dbReference>
<dbReference type="PANTHER" id="PTHR23043">
    <property type="entry name" value="HYPOXIA-INDUCIBLE FACTOR 1 ALPHA"/>
    <property type="match status" value="1"/>
</dbReference>
<dbReference type="GO" id="GO:0005634">
    <property type="term" value="C:nucleus"/>
    <property type="evidence" value="ECO:0007669"/>
    <property type="project" value="UniProtKB-SubCell"/>
</dbReference>
<dbReference type="InterPro" id="IPR000014">
    <property type="entry name" value="PAS"/>
</dbReference>
<feature type="domain" description="PAS" evidence="8">
    <location>
        <begin position="230"/>
        <end position="286"/>
    </location>
</feature>
<feature type="region of interest" description="Disordered" evidence="7">
    <location>
        <begin position="891"/>
        <end position="971"/>
    </location>
</feature>
<accession>A0AAD8EWQ7</accession>
<keyword evidence="6" id="KW-0539">Nucleus</keyword>
<feature type="region of interest" description="Disordered" evidence="7">
    <location>
        <begin position="574"/>
        <end position="595"/>
    </location>
</feature>
<name>A0AAD8EWQ7_BIOPF</name>
<proteinExistence type="predicted"/>
<comment type="subcellular location">
    <subcellularLocation>
        <location evidence="1">Nucleus</location>
    </subcellularLocation>
</comment>
<evidence type="ECO:0000259" key="9">
    <source>
        <dbReference type="PROSITE" id="PS50888"/>
    </source>
</evidence>
<dbReference type="SUPFAM" id="SSF47459">
    <property type="entry name" value="HLH, helix-loop-helix DNA-binding domain"/>
    <property type="match status" value="1"/>
</dbReference>
<dbReference type="CDD" id="cd11391">
    <property type="entry name" value="bHLH_PAS"/>
    <property type="match status" value="1"/>
</dbReference>
<dbReference type="Proteomes" id="UP001233172">
    <property type="component" value="Unassembled WGS sequence"/>
</dbReference>
<feature type="domain" description="BHLH" evidence="9">
    <location>
        <begin position="2"/>
        <end position="55"/>
    </location>
</feature>
<keyword evidence="3" id="KW-0805">Transcription regulation</keyword>
<reference evidence="10" key="2">
    <citation type="submission" date="2023-04" db="EMBL/GenBank/DDBJ databases">
        <authorList>
            <person name="Bu L."/>
            <person name="Lu L."/>
            <person name="Laidemitt M.R."/>
            <person name="Zhang S.M."/>
            <person name="Mutuku M."/>
            <person name="Mkoji G."/>
            <person name="Steinauer M."/>
            <person name="Loker E.S."/>
        </authorList>
    </citation>
    <scope>NUCLEOTIDE SEQUENCE</scope>
    <source>
        <strain evidence="10">KasaAsao</strain>
        <tissue evidence="10">Whole Snail</tissue>
    </source>
</reference>
<dbReference type="Pfam" id="PF08447">
    <property type="entry name" value="PAS_3"/>
    <property type="match status" value="1"/>
</dbReference>
<dbReference type="PROSITE" id="PS50112">
    <property type="entry name" value="PAS"/>
    <property type="match status" value="1"/>
</dbReference>
<dbReference type="SMART" id="SM00091">
    <property type="entry name" value="PAS"/>
    <property type="match status" value="2"/>
</dbReference>
<dbReference type="InterPro" id="IPR011598">
    <property type="entry name" value="bHLH_dom"/>
</dbReference>
<dbReference type="Gene3D" id="4.10.280.10">
    <property type="entry name" value="Helix-loop-helix DNA-binding domain"/>
    <property type="match status" value="1"/>
</dbReference>
<dbReference type="SMART" id="SM00353">
    <property type="entry name" value="HLH"/>
    <property type="match status" value="1"/>
</dbReference>
<evidence type="ECO:0000256" key="6">
    <source>
        <dbReference type="ARBA" id="ARBA00023242"/>
    </source>
</evidence>
<dbReference type="Pfam" id="PF00010">
    <property type="entry name" value="HLH"/>
    <property type="match status" value="1"/>
</dbReference>
<dbReference type="InterPro" id="IPR013767">
    <property type="entry name" value="PAS_fold"/>
</dbReference>
<keyword evidence="2" id="KW-0677">Repeat</keyword>
<evidence type="ECO:0000256" key="5">
    <source>
        <dbReference type="ARBA" id="ARBA00023163"/>
    </source>
</evidence>
<dbReference type="Pfam" id="PF00989">
    <property type="entry name" value="PAS"/>
    <property type="match status" value="1"/>
</dbReference>
<dbReference type="PANTHER" id="PTHR23043:SF17">
    <property type="entry name" value="PROTEIN SIMILAR"/>
    <property type="match status" value="1"/>
</dbReference>
<organism evidence="10 11">
    <name type="scientific">Biomphalaria pfeifferi</name>
    <name type="common">Bloodfluke planorb</name>
    <name type="synonym">Freshwater snail</name>
    <dbReference type="NCBI Taxonomy" id="112525"/>
    <lineage>
        <taxon>Eukaryota</taxon>
        <taxon>Metazoa</taxon>
        <taxon>Spiralia</taxon>
        <taxon>Lophotrochozoa</taxon>
        <taxon>Mollusca</taxon>
        <taxon>Gastropoda</taxon>
        <taxon>Heterobranchia</taxon>
        <taxon>Euthyneura</taxon>
        <taxon>Panpulmonata</taxon>
        <taxon>Hygrophila</taxon>
        <taxon>Lymnaeoidea</taxon>
        <taxon>Planorbidae</taxon>
        <taxon>Biomphalaria</taxon>
    </lineage>
</organism>
<evidence type="ECO:0000313" key="10">
    <source>
        <dbReference type="EMBL" id="KAK0043262.1"/>
    </source>
</evidence>
<evidence type="ECO:0000256" key="7">
    <source>
        <dbReference type="SAM" id="MobiDB-lite"/>
    </source>
</evidence>
<evidence type="ECO:0000313" key="11">
    <source>
        <dbReference type="Proteomes" id="UP001233172"/>
    </source>
</evidence>
<feature type="compositionally biased region" description="Polar residues" evidence="7">
    <location>
        <begin position="935"/>
        <end position="957"/>
    </location>
</feature>
<comment type="caution">
    <text evidence="10">The sequence shown here is derived from an EMBL/GenBank/DDBJ whole genome shotgun (WGS) entry which is preliminary data.</text>
</comment>
<evidence type="ECO:0000259" key="8">
    <source>
        <dbReference type="PROSITE" id="PS50112"/>
    </source>
</evidence>
<dbReference type="InterPro" id="IPR035965">
    <property type="entry name" value="PAS-like_dom_sf"/>
</dbReference>
<sequence length="1209" mass="136065">MAESKRSQSKSCKRRDKENELIGELSSLLPLDLSRDSKLDKLSVLRMTLAYLKCRKNIESDESDLRECLAKDYDTDLSKFQDSSVPLAMLDNDGKLIAGTLAEPAHAFKNLDIILPDSLLSSLEQALFSSNSDDAIDVDKRYEKLQKYKEGLEKGMREFLSQAPRELSDSKNVTKSSKKIKTIKDRQKEAQVADNVDMESGTNFYVSSCNAKKIAKFRSQIPIDNESSLMLEAVPGFFLLLDRNKKVLFVSENIKDILGVTQMNVIGQDISNFIYEKDFTELEKQMCDEQFSDDKDRGVRDYVLNRTLYLAMNFCFQKNGSRQKNSGQKLFRWDAKVRIYRDKSSQEIRVKGLFSLCRPVRDVSISDFQCCEFVFYSKHGNDYKIVFCDPRVQDILGYDPKQFLGTDGFSLKHPCDVMMCHYKHKELPSKGTGDSGYYRLLAKTGKWMWAISHYTVCYDKEGQLTYVNVNTYIVSMEEAKCILSREKEDYQRMKNEGFDFDLTYYGLSKPTLATWAANKKLKRKRSQKKADGDEVTALAFTNLESGSTDIIRSPISSMSSSDSGLKAHLNNETRIQPSTLDSPPLSLQSGSEITMNSSPLDLEHVLSSSGGSISSNLFSPDIVEQADTDERGNFSLENREQSVHTRVTENNSCDVTTSETSHTLQDTETTYILQDTETSHTLQDTETTHILQDDDITMLDLDINYSSLPSVDLDSPNIDVEMLMSSTDELQTPALEEGLFTSTMEWTSLTSPKGFAKTSTLERCHTSDFENYQSLDLGSTIPGDFEVQSILNYFMPDRGKTTEREISSIQREGSPQIVCGEQLSPNLQLLTAERQVDSKNTKSYFKCPQNTCPLTTARGEAISDNHWTMVAYQQPSSQQWATEDSRRATGDITLSDENHNNRSSKSFETSNSLETLSRTETSSCHISSSSEPQKNKQVSRMNSHNSPLLSDNEFSQCSHDDSLDTSTATGSDLEPGFASYISELCETDLENIQPFMSEEYNVARNTTHLAEVSWGLHNSSQLRSDNSSITSCLEVDQRLEAVCEDDTFDQSLAQELFDWMESCASAKKEQLNDIVSAPRMLNHTISNSQQLHCKTLFSKELSSASSNNVEKTFQLNPSALNINIPNCRGKHEQTLSSGDLSNFQGANTSDVFNKYNFELDSGGHLAESISNTLVISGTEDCDTTFGKQQHSTDKFNNLVELFDILEDFL</sequence>
<keyword evidence="5" id="KW-0804">Transcription</keyword>
<evidence type="ECO:0000256" key="4">
    <source>
        <dbReference type="ARBA" id="ARBA00023125"/>
    </source>
</evidence>